<evidence type="ECO:0000256" key="2">
    <source>
        <dbReference type="ARBA" id="ARBA00022837"/>
    </source>
</evidence>
<dbReference type="PROSITE" id="PS00018">
    <property type="entry name" value="EF_HAND_1"/>
    <property type="match status" value="3"/>
</dbReference>
<dbReference type="PROSITE" id="PS50222">
    <property type="entry name" value="EF_HAND_2"/>
    <property type="match status" value="3"/>
</dbReference>
<dbReference type="AlphaFoldDB" id="A0A0D6QXV5"/>
<dbReference type="GO" id="GO:0043226">
    <property type="term" value="C:organelle"/>
    <property type="evidence" value="ECO:0007669"/>
    <property type="project" value="UniProtKB-ARBA"/>
</dbReference>
<dbReference type="Gene3D" id="1.10.238.10">
    <property type="entry name" value="EF-hand"/>
    <property type="match status" value="1"/>
</dbReference>
<reference evidence="4" key="1">
    <citation type="submission" date="2015-03" db="EMBL/GenBank/DDBJ databases">
        <title>A transcriptome of Araucaria cunninghamii, an australian fine timber species.</title>
        <authorList>
            <person name="Jing Yi C.J.Y."/>
            <person name="Yin San L.Y.S."/>
            <person name="Abdul Karim S.S."/>
            <person name="Wan Azmi N.N."/>
            <person name="Hercus R.R."/>
            <person name="Croft L.L."/>
        </authorList>
    </citation>
    <scope>NUCLEOTIDE SEQUENCE</scope>
    <source>
        <strain evidence="4">MI0301</strain>
        <tissue evidence="4">Leaf</tissue>
    </source>
</reference>
<organism evidence="4">
    <name type="scientific">Araucaria cunninghamii</name>
    <name type="common">Hoop pine</name>
    <name type="synonym">Moreton Bay pine</name>
    <dbReference type="NCBI Taxonomy" id="56994"/>
    <lineage>
        <taxon>Eukaryota</taxon>
        <taxon>Viridiplantae</taxon>
        <taxon>Streptophyta</taxon>
        <taxon>Embryophyta</taxon>
        <taxon>Tracheophyta</taxon>
        <taxon>Spermatophyta</taxon>
        <taxon>Pinopsida</taxon>
        <taxon>Pinidae</taxon>
        <taxon>Conifers II</taxon>
        <taxon>Araucariales</taxon>
        <taxon>Araucariaceae</taxon>
        <taxon>Araucaria</taxon>
    </lineage>
</organism>
<dbReference type="SUPFAM" id="SSF47473">
    <property type="entry name" value="EF-hand"/>
    <property type="match status" value="1"/>
</dbReference>
<evidence type="ECO:0000313" key="4">
    <source>
        <dbReference type="EMBL" id="JAG94495.1"/>
    </source>
</evidence>
<feature type="domain" description="EF-hand" evidence="3">
    <location>
        <begin position="58"/>
        <end position="93"/>
    </location>
</feature>
<dbReference type="Pfam" id="PF00036">
    <property type="entry name" value="EF-hand_1"/>
    <property type="match status" value="1"/>
</dbReference>
<evidence type="ECO:0000256" key="1">
    <source>
        <dbReference type="ARBA" id="ARBA00022737"/>
    </source>
</evidence>
<dbReference type="InterPro" id="IPR011992">
    <property type="entry name" value="EF-hand-dom_pair"/>
</dbReference>
<keyword evidence="1" id="KW-0677">Repeat</keyword>
<evidence type="ECO:0000259" key="3">
    <source>
        <dbReference type="PROSITE" id="PS50222"/>
    </source>
</evidence>
<protein>
    <recommendedName>
        <fullName evidence="3">EF-hand domain-containing protein</fullName>
    </recommendedName>
</protein>
<dbReference type="InterPro" id="IPR050145">
    <property type="entry name" value="Centrin_CML-like"/>
</dbReference>
<keyword evidence="2" id="KW-0106">Calcium</keyword>
<dbReference type="InterPro" id="IPR018247">
    <property type="entry name" value="EF_Hand_1_Ca_BS"/>
</dbReference>
<accession>A0A0D6QXV5</accession>
<dbReference type="FunFam" id="1.10.238.10:FF:000178">
    <property type="entry name" value="Calmodulin-2 A"/>
    <property type="match status" value="1"/>
</dbReference>
<feature type="domain" description="EF-hand" evidence="3">
    <location>
        <begin position="21"/>
        <end position="56"/>
    </location>
</feature>
<dbReference type="EMBL" id="GCKF01043330">
    <property type="protein sequence ID" value="JAG94495.1"/>
    <property type="molecule type" value="Transcribed_RNA"/>
</dbReference>
<sequence>MCPPGKSRNMLWVMAERGLRGPSPNVKEVFHVLDRDGDGRIAYSDLQDFFRSSHHHNLSEEEIESMLSVADMDRSGSVEFEEFEVLMNALMTREEENGGDALEEAFRAMDRDGDGVVSVGDLKSFMAVAMQNVDVREEDVVEMMEAAGARAESGMCYKDFLALIMIMINGPQ</sequence>
<proteinExistence type="predicted"/>
<dbReference type="Pfam" id="PF13499">
    <property type="entry name" value="EF-hand_7"/>
    <property type="match status" value="1"/>
</dbReference>
<name>A0A0D6QXV5_ARACU</name>
<dbReference type="SMART" id="SM00054">
    <property type="entry name" value="EFh"/>
    <property type="match status" value="3"/>
</dbReference>
<dbReference type="PANTHER" id="PTHR23050">
    <property type="entry name" value="CALCIUM BINDING PROTEIN"/>
    <property type="match status" value="1"/>
</dbReference>
<feature type="domain" description="EF-hand" evidence="3">
    <location>
        <begin position="97"/>
        <end position="132"/>
    </location>
</feature>
<dbReference type="InterPro" id="IPR002048">
    <property type="entry name" value="EF_hand_dom"/>
</dbReference>
<dbReference type="GO" id="GO:0005509">
    <property type="term" value="F:calcium ion binding"/>
    <property type="evidence" value="ECO:0007669"/>
    <property type="project" value="InterPro"/>
</dbReference>